<sequence>MASMADVKIPPDWLRSPNFAKRSELYEARKAEMKQLALDKTPMSPYFDQKFARTESIFRDSYRKSGAYEAYASPVSPNPRDFHPRAIASGIPTRSVLLDQRAEQKRLESLKFEPQELLRLADIPKPGAPEFEQWWTKVEGYVADPSPMIEDSLRIALNGNPHAQRGRFRLGPVDPAKERSPASVEARQELKHVKAQLADKITRLNHSAPDDHQGQNRSENAIIFRASDLYAQERKRASSGEGSRSETLLLPVSPIKPTKLCSPKRSQRHMENFFLECTNQRALLDQFKTHSPSSSPIHSPSPPRSVARSEVLRLPGMHERSHPTLEPVEEFKSPHAVKGYRSAIRCGGFS</sequence>
<gene>
    <name evidence="2" type="ORF">Poli38472_010620</name>
</gene>
<comment type="caution">
    <text evidence="2">The sequence shown here is derived from an EMBL/GenBank/DDBJ whole genome shotgun (WGS) entry which is preliminary data.</text>
</comment>
<dbReference type="EMBL" id="SPLM01000147">
    <property type="protein sequence ID" value="TMW55738.1"/>
    <property type="molecule type" value="Genomic_DNA"/>
</dbReference>
<proteinExistence type="predicted"/>
<evidence type="ECO:0000256" key="1">
    <source>
        <dbReference type="SAM" id="MobiDB-lite"/>
    </source>
</evidence>
<evidence type="ECO:0000313" key="2">
    <source>
        <dbReference type="EMBL" id="TMW55738.1"/>
    </source>
</evidence>
<reference evidence="2" key="1">
    <citation type="submission" date="2019-03" db="EMBL/GenBank/DDBJ databases">
        <title>Long read genome sequence of the mycoparasitic Pythium oligandrum ATCC 38472 isolated from sugarbeet rhizosphere.</title>
        <authorList>
            <person name="Gaulin E."/>
        </authorList>
    </citation>
    <scope>NUCLEOTIDE SEQUENCE</scope>
    <source>
        <strain evidence="2">ATCC 38472_TT</strain>
    </source>
</reference>
<organism evidence="2 3">
    <name type="scientific">Pythium oligandrum</name>
    <name type="common">Mycoparasitic fungus</name>
    <dbReference type="NCBI Taxonomy" id="41045"/>
    <lineage>
        <taxon>Eukaryota</taxon>
        <taxon>Sar</taxon>
        <taxon>Stramenopiles</taxon>
        <taxon>Oomycota</taxon>
        <taxon>Peronosporomycetes</taxon>
        <taxon>Pythiales</taxon>
        <taxon>Pythiaceae</taxon>
        <taxon>Pythium</taxon>
    </lineage>
</organism>
<feature type="region of interest" description="Disordered" evidence="1">
    <location>
        <begin position="289"/>
        <end position="308"/>
    </location>
</feature>
<evidence type="ECO:0000313" key="3">
    <source>
        <dbReference type="Proteomes" id="UP000794436"/>
    </source>
</evidence>
<protein>
    <submittedName>
        <fullName evidence="2">Uncharacterized protein</fullName>
    </submittedName>
</protein>
<accession>A0A8K1FEC7</accession>
<dbReference type="AlphaFoldDB" id="A0A8K1FEC7"/>
<name>A0A8K1FEC7_PYTOL</name>
<dbReference type="OrthoDB" id="98240at2759"/>
<keyword evidence="3" id="KW-1185">Reference proteome</keyword>
<dbReference type="Proteomes" id="UP000794436">
    <property type="component" value="Unassembled WGS sequence"/>
</dbReference>